<dbReference type="RefSeq" id="WP_097877008.1">
    <property type="nucleotide sequence ID" value="NZ_NUIV01000047.1"/>
</dbReference>
<evidence type="ECO:0000313" key="2">
    <source>
        <dbReference type="Proteomes" id="UP000220127"/>
    </source>
</evidence>
<reference evidence="1 2" key="1">
    <citation type="submission" date="2017-09" db="EMBL/GenBank/DDBJ databases">
        <title>Large-scale bioinformatics analysis of Bacillus genomes uncovers conserved roles of natural products in bacterial physiology.</title>
        <authorList>
            <consortium name="Agbiome Team Llc"/>
            <person name="Bleich R.M."/>
            <person name="Grubbs K.J."/>
            <person name="Santa Maria K.C."/>
            <person name="Allen S.E."/>
            <person name="Farag S."/>
            <person name="Shank E.A."/>
            <person name="Bowers A."/>
        </authorList>
    </citation>
    <scope>NUCLEOTIDE SEQUENCE [LARGE SCALE GENOMIC DNA]</scope>
    <source>
        <strain evidence="1 2">AFS094940</strain>
    </source>
</reference>
<name>A0A9X6U592_BACTU</name>
<gene>
    <name evidence="1" type="ORF">CON01_00615</name>
</gene>
<comment type="caution">
    <text evidence="1">The sequence shown here is derived from an EMBL/GenBank/DDBJ whole genome shotgun (WGS) entry which is preliminary data.</text>
</comment>
<dbReference type="Proteomes" id="UP000220127">
    <property type="component" value="Unassembled WGS sequence"/>
</dbReference>
<evidence type="ECO:0000313" key="1">
    <source>
        <dbReference type="EMBL" id="PED16385.1"/>
    </source>
</evidence>
<proteinExistence type="predicted"/>
<dbReference type="AlphaFoldDB" id="A0A9X6U592"/>
<organism evidence="1 2">
    <name type="scientific">Bacillus thuringiensis</name>
    <dbReference type="NCBI Taxonomy" id="1428"/>
    <lineage>
        <taxon>Bacteria</taxon>
        <taxon>Bacillati</taxon>
        <taxon>Bacillota</taxon>
        <taxon>Bacilli</taxon>
        <taxon>Bacillales</taxon>
        <taxon>Bacillaceae</taxon>
        <taxon>Bacillus</taxon>
        <taxon>Bacillus cereus group</taxon>
    </lineage>
</organism>
<sequence>MKLGIKIGIFKKKNDAVLNHLNEWGGAVYDSAYKYYSNMAKNEGENVLKIFDDWWYGKYNKQEYIVRYTEEECEVADSIILTAISGGFG</sequence>
<dbReference type="EMBL" id="NVMD01000002">
    <property type="protein sequence ID" value="PED16385.1"/>
    <property type="molecule type" value="Genomic_DNA"/>
</dbReference>
<protein>
    <submittedName>
        <fullName evidence="1">Uncharacterized protein</fullName>
    </submittedName>
</protein>
<accession>A0A9X6U592</accession>